<gene>
    <name evidence="1" type="ORF">DEO72_LG4g65</name>
</gene>
<dbReference type="AlphaFoldDB" id="A0A4D6LKM9"/>
<reference evidence="1 2" key="1">
    <citation type="submission" date="2019-04" db="EMBL/GenBank/DDBJ databases">
        <title>An improved genome assembly and genetic linkage map for asparagus bean, Vigna unguiculata ssp. sesquipedialis.</title>
        <authorList>
            <person name="Xia Q."/>
            <person name="Zhang R."/>
            <person name="Dong Y."/>
        </authorList>
    </citation>
    <scope>NUCLEOTIDE SEQUENCE [LARGE SCALE GENOMIC DNA]</scope>
    <source>
        <tissue evidence="1">Leaf</tissue>
    </source>
</reference>
<protein>
    <submittedName>
        <fullName evidence="1">Uncharacterized protein</fullName>
    </submittedName>
</protein>
<organism evidence="1 2">
    <name type="scientific">Vigna unguiculata</name>
    <name type="common">Cowpea</name>
    <dbReference type="NCBI Taxonomy" id="3917"/>
    <lineage>
        <taxon>Eukaryota</taxon>
        <taxon>Viridiplantae</taxon>
        <taxon>Streptophyta</taxon>
        <taxon>Embryophyta</taxon>
        <taxon>Tracheophyta</taxon>
        <taxon>Spermatophyta</taxon>
        <taxon>Magnoliopsida</taxon>
        <taxon>eudicotyledons</taxon>
        <taxon>Gunneridae</taxon>
        <taxon>Pentapetalae</taxon>
        <taxon>rosids</taxon>
        <taxon>fabids</taxon>
        <taxon>Fabales</taxon>
        <taxon>Fabaceae</taxon>
        <taxon>Papilionoideae</taxon>
        <taxon>50 kb inversion clade</taxon>
        <taxon>NPAAA clade</taxon>
        <taxon>indigoferoid/millettioid clade</taxon>
        <taxon>Phaseoleae</taxon>
        <taxon>Vigna</taxon>
    </lineage>
</organism>
<dbReference type="EMBL" id="CP039348">
    <property type="protein sequence ID" value="QCD89127.1"/>
    <property type="molecule type" value="Genomic_DNA"/>
</dbReference>
<evidence type="ECO:0000313" key="1">
    <source>
        <dbReference type="EMBL" id="QCD89127.1"/>
    </source>
</evidence>
<sequence>MDKLWSRSRKRLMVVVVSRLVSVWWPHLVMDGWRHDGYARGVVVQCRGGVVEFEGETRE</sequence>
<evidence type="ECO:0000313" key="2">
    <source>
        <dbReference type="Proteomes" id="UP000501690"/>
    </source>
</evidence>
<proteinExistence type="predicted"/>
<keyword evidence="2" id="KW-1185">Reference proteome</keyword>
<name>A0A4D6LKM9_VIGUN</name>
<dbReference type="Proteomes" id="UP000501690">
    <property type="component" value="Linkage Group LG4"/>
</dbReference>
<accession>A0A4D6LKM9</accession>